<organism evidence="2 3">
    <name type="scientific">Natranaerovirga pectinivora</name>
    <dbReference type="NCBI Taxonomy" id="682400"/>
    <lineage>
        <taxon>Bacteria</taxon>
        <taxon>Bacillati</taxon>
        <taxon>Bacillota</taxon>
        <taxon>Clostridia</taxon>
        <taxon>Lachnospirales</taxon>
        <taxon>Natranaerovirgaceae</taxon>
        <taxon>Natranaerovirga</taxon>
    </lineage>
</organism>
<feature type="transmembrane region" description="Helical" evidence="1">
    <location>
        <begin position="265"/>
        <end position="283"/>
    </location>
</feature>
<dbReference type="AlphaFoldDB" id="A0A4R3MGH0"/>
<dbReference type="RefSeq" id="WP_132253657.1">
    <property type="nucleotide sequence ID" value="NZ_SMAL01000011.1"/>
</dbReference>
<keyword evidence="1" id="KW-0472">Membrane</keyword>
<gene>
    <name evidence="2" type="ORF">EDC18_11125</name>
</gene>
<keyword evidence="1" id="KW-0812">Transmembrane</keyword>
<evidence type="ECO:0000256" key="1">
    <source>
        <dbReference type="SAM" id="Phobius"/>
    </source>
</evidence>
<feature type="transmembrane region" description="Helical" evidence="1">
    <location>
        <begin position="442"/>
        <end position="460"/>
    </location>
</feature>
<protein>
    <recommendedName>
        <fullName evidence="4">Oligosaccharide repeat unit polymerase</fullName>
    </recommendedName>
</protein>
<evidence type="ECO:0008006" key="4">
    <source>
        <dbReference type="Google" id="ProtNLM"/>
    </source>
</evidence>
<feature type="transmembrane region" description="Helical" evidence="1">
    <location>
        <begin position="156"/>
        <end position="174"/>
    </location>
</feature>
<feature type="transmembrane region" description="Helical" evidence="1">
    <location>
        <begin position="110"/>
        <end position="135"/>
    </location>
</feature>
<feature type="transmembrane region" description="Helical" evidence="1">
    <location>
        <begin position="194"/>
        <end position="214"/>
    </location>
</feature>
<name>A0A4R3MGH0_9FIRM</name>
<dbReference type="OrthoDB" id="2085807at2"/>
<dbReference type="Proteomes" id="UP000294902">
    <property type="component" value="Unassembled WGS sequence"/>
</dbReference>
<feature type="transmembrane region" description="Helical" evidence="1">
    <location>
        <begin position="49"/>
        <end position="68"/>
    </location>
</feature>
<keyword evidence="3" id="KW-1185">Reference proteome</keyword>
<feature type="transmembrane region" description="Helical" evidence="1">
    <location>
        <begin position="221"/>
        <end position="236"/>
    </location>
</feature>
<feature type="transmembrane region" description="Helical" evidence="1">
    <location>
        <begin position="75"/>
        <end position="90"/>
    </location>
</feature>
<reference evidence="2 3" key="1">
    <citation type="submission" date="2019-03" db="EMBL/GenBank/DDBJ databases">
        <title>Genomic Encyclopedia of Type Strains, Phase IV (KMG-IV): sequencing the most valuable type-strain genomes for metagenomic binning, comparative biology and taxonomic classification.</title>
        <authorList>
            <person name="Goeker M."/>
        </authorList>
    </citation>
    <scope>NUCLEOTIDE SEQUENCE [LARGE SCALE GENOMIC DNA]</scope>
    <source>
        <strain evidence="2 3">DSM 24629</strain>
    </source>
</reference>
<feature type="transmembrane region" description="Helical" evidence="1">
    <location>
        <begin position="410"/>
        <end position="430"/>
    </location>
</feature>
<feature type="transmembrane region" description="Helical" evidence="1">
    <location>
        <begin position="375"/>
        <end position="398"/>
    </location>
</feature>
<dbReference type="EMBL" id="SMAL01000011">
    <property type="protein sequence ID" value="TCT12854.1"/>
    <property type="molecule type" value="Genomic_DNA"/>
</dbReference>
<sequence length="475" mass="54488">MKTTKNISEFTNYIKNAHSITLKRVIAAVSFNIIMMLFFLSLYKGNLNFSTLLLMGAFSLLLSPIFFVKDMFHPIYIFITIQILPLINFLEKDLYGKPFRYAMWLIDNEYHFIMAYSLLIIIVWFVFLYGGFLIVSNQKSIIRLSPFRYALNSPISCAKIILIISVITYLYILFEMGGFMSMINMMSNRVELYSGKAYLINIVKLGSLASILYLYGGRVKSSVLINVATFIAMSTFGGRERAFFGVVFPYLIFYNYSYKKIKLRNLIFIIIPAVFFGILWGNLRRYGDLSLMGVELGNLLFAVARGKATADILPSLIALLLNGDIQFNFGKTLINIFFAPIPRILWSSKPSIDDAGIVGEAILGQNYWGLPPRSYGLAFFNFHWFGVILLAVITGVIIRKLYNRMLKTRVTTDISDFWIVLFYSLNIRYIFNVFSTASQINIIWNTVMILLVYFIDRVLVKKNKVALIRALKNET</sequence>
<evidence type="ECO:0000313" key="3">
    <source>
        <dbReference type="Proteomes" id="UP000294902"/>
    </source>
</evidence>
<comment type="caution">
    <text evidence="2">The sequence shown here is derived from an EMBL/GenBank/DDBJ whole genome shotgun (WGS) entry which is preliminary data.</text>
</comment>
<feature type="transmembrane region" description="Helical" evidence="1">
    <location>
        <begin position="242"/>
        <end position="258"/>
    </location>
</feature>
<evidence type="ECO:0000313" key="2">
    <source>
        <dbReference type="EMBL" id="TCT12854.1"/>
    </source>
</evidence>
<proteinExistence type="predicted"/>
<feature type="transmembrane region" description="Helical" evidence="1">
    <location>
        <begin position="21"/>
        <end position="43"/>
    </location>
</feature>
<keyword evidence="1" id="KW-1133">Transmembrane helix</keyword>
<accession>A0A4R3MGH0</accession>